<keyword evidence="1" id="KW-0813">Transport</keyword>
<keyword evidence="2" id="KW-1185">Reference proteome</keyword>
<gene>
    <name evidence="1" type="ORF">N7532_005885</name>
</gene>
<dbReference type="Proteomes" id="UP001149074">
    <property type="component" value="Unassembled WGS sequence"/>
</dbReference>
<dbReference type="RefSeq" id="XP_056474538.1">
    <property type="nucleotide sequence ID" value="XM_056618379.1"/>
</dbReference>
<dbReference type="EMBL" id="JAPQKI010000005">
    <property type="protein sequence ID" value="KAJ5098884.1"/>
    <property type="molecule type" value="Genomic_DNA"/>
</dbReference>
<reference evidence="1" key="1">
    <citation type="submission" date="2022-11" db="EMBL/GenBank/DDBJ databases">
        <authorList>
            <person name="Petersen C."/>
        </authorList>
    </citation>
    <scope>NUCLEOTIDE SEQUENCE</scope>
    <source>
        <strain evidence="1">IBT 30761</strain>
    </source>
</reference>
<comment type="caution">
    <text evidence="1">The sequence shown here is derived from an EMBL/GenBank/DDBJ whole genome shotgun (WGS) entry which is preliminary data.</text>
</comment>
<accession>A0A9W9FF12</accession>
<evidence type="ECO:0000313" key="2">
    <source>
        <dbReference type="Proteomes" id="UP001149074"/>
    </source>
</evidence>
<dbReference type="GeneID" id="81357358"/>
<keyword evidence="1" id="KW-0762">Sugar transport</keyword>
<name>A0A9W9FF12_9EURO</name>
<sequence length="163" mass="18142">MGIQPIWPSSRNLARCHTAGNWRSHPPAAPRDSAFIVGRLVVGASSGLLKNSAPLLLNEITYPVANSPFICGYYFGALIAAWVTFGTHVLDPSGLGAFHQSRRLFARHSLFLTSSFFMRVLDGLSRYIADYRTAFTAYKRLGMIKIQQTLDMEEKYVKSSGWP</sequence>
<reference evidence="1" key="2">
    <citation type="journal article" date="2023" name="IMA Fungus">
        <title>Comparative genomic study of the Penicillium genus elucidates a diverse pangenome and 15 lateral gene transfer events.</title>
        <authorList>
            <person name="Petersen C."/>
            <person name="Sorensen T."/>
            <person name="Nielsen M.R."/>
            <person name="Sondergaard T.E."/>
            <person name="Sorensen J.L."/>
            <person name="Fitzpatrick D.A."/>
            <person name="Frisvad J.C."/>
            <person name="Nielsen K.L."/>
        </authorList>
    </citation>
    <scope>NUCLEOTIDE SEQUENCE</scope>
    <source>
        <strain evidence="1">IBT 30761</strain>
    </source>
</reference>
<organism evidence="1 2">
    <name type="scientific">Penicillium argentinense</name>
    <dbReference type="NCBI Taxonomy" id="1131581"/>
    <lineage>
        <taxon>Eukaryota</taxon>
        <taxon>Fungi</taxon>
        <taxon>Dikarya</taxon>
        <taxon>Ascomycota</taxon>
        <taxon>Pezizomycotina</taxon>
        <taxon>Eurotiomycetes</taxon>
        <taxon>Eurotiomycetidae</taxon>
        <taxon>Eurotiales</taxon>
        <taxon>Aspergillaceae</taxon>
        <taxon>Penicillium</taxon>
    </lineage>
</organism>
<protein>
    <submittedName>
        <fullName evidence="1">Sugar transporter (Hexose transporter)</fullName>
    </submittedName>
</protein>
<dbReference type="AlphaFoldDB" id="A0A9W9FF12"/>
<proteinExistence type="predicted"/>
<evidence type="ECO:0000313" key="1">
    <source>
        <dbReference type="EMBL" id="KAJ5098884.1"/>
    </source>
</evidence>
<dbReference type="OrthoDB" id="6339427at2759"/>